<dbReference type="GO" id="GO:0016746">
    <property type="term" value="F:acyltransferase activity"/>
    <property type="evidence" value="ECO:0007669"/>
    <property type="project" value="UniProtKB-KW"/>
</dbReference>
<dbReference type="Gene3D" id="3.40.630.30">
    <property type="match status" value="1"/>
</dbReference>
<evidence type="ECO:0000313" key="6">
    <source>
        <dbReference type="Proteomes" id="UP001201549"/>
    </source>
</evidence>
<keyword evidence="1 5" id="KW-0808">Transferase</keyword>
<feature type="domain" description="N-acetyltransferase" evidence="4">
    <location>
        <begin position="1"/>
        <end position="167"/>
    </location>
</feature>
<gene>
    <name evidence="5" type="ORF">L9G74_14440</name>
</gene>
<dbReference type="SUPFAM" id="SSF55729">
    <property type="entry name" value="Acyl-CoA N-acyltransferases (Nat)"/>
    <property type="match status" value="1"/>
</dbReference>
<dbReference type="PROSITE" id="PS51186">
    <property type="entry name" value="GNAT"/>
    <property type="match status" value="1"/>
</dbReference>
<proteinExistence type="inferred from homology"/>
<sequence length="173" mass="20059">MKARAIDKTDAARLSDYFLRNQPHFKPWDPLRPTGFHSPANWQQRLNHMFAEPRNEYWFALEHEQRIIGHCALSNVVLGPFQACYMGYGIDADYQGQGLMPQLCHAALAFAFNRLKLHRVMANYIPHNARSAKLLQRLGFEHEGLAKEYLCINGEWQDHVLTSLRASNYLPKH</sequence>
<keyword evidence="2 5" id="KW-0012">Acyltransferase</keyword>
<evidence type="ECO:0000256" key="3">
    <source>
        <dbReference type="ARBA" id="ARBA00038502"/>
    </source>
</evidence>
<dbReference type="EC" id="2.3.1.-" evidence="5"/>
<dbReference type="InterPro" id="IPR051531">
    <property type="entry name" value="N-acetyltransferase"/>
</dbReference>
<evidence type="ECO:0000313" key="5">
    <source>
        <dbReference type="EMBL" id="MCS4557645.1"/>
    </source>
</evidence>
<dbReference type="Proteomes" id="UP001201549">
    <property type="component" value="Unassembled WGS sequence"/>
</dbReference>
<protein>
    <submittedName>
        <fullName evidence="5">GNAT family N-acetyltransferase</fullName>
        <ecNumber evidence="5">2.3.1.-</ecNumber>
    </submittedName>
</protein>
<dbReference type="RefSeq" id="WP_238897121.1">
    <property type="nucleotide sequence ID" value="NZ_JAKOGG010000011.1"/>
</dbReference>
<keyword evidence="6" id="KW-1185">Reference proteome</keyword>
<organism evidence="5 6">
    <name type="scientific">Shewanella electrica</name>
    <dbReference type="NCBI Taxonomy" id="515560"/>
    <lineage>
        <taxon>Bacteria</taxon>
        <taxon>Pseudomonadati</taxon>
        <taxon>Pseudomonadota</taxon>
        <taxon>Gammaproteobacteria</taxon>
        <taxon>Alteromonadales</taxon>
        <taxon>Shewanellaceae</taxon>
        <taxon>Shewanella</taxon>
    </lineage>
</organism>
<dbReference type="InterPro" id="IPR000182">
    <property type="entry name" value="GNAT_dom"/>
</dbReference>
<dbReference type="InterPro" id="IPR016181">
    <property type="entry name" value="Acyl_CoA_acyltransferase"/>
</dbReference>
<evidence type="ECO:0000259" key="4">
    <source>
        <dbReference type="PROSITE" id="PS51186"/>
    </source>
</evidence>
<reference evidence="5 6" key="1">
    <citation type="submission" date="2022-02" db="EMBL/GenBank/DDBJ databases">
        <authorList>
            <person name="Zhuang L."/>
        </authorList>
    </citation>
    <scope>NUCLEOTIDE SEQUENCE [LARGE SCALE GENOMIC DNA]</scope>
    <source>
        <strain evidence="5 6">C32</strain>
    </source>
</reference>
<evidence type="ECO:0000256" key="2">
    <source>
        <dbReference type="ARBA" id="ARBA00023315"/>
    </source>
</evidence>
<evidence type="ECO:0000256" key="1">
    <source>
        <dbReference type="ARBA" id="ARBA00022679"/>
    </source>
</evidence>
<dbReference type="CDD" id="cd04301">
    <property type="entry name" value="NAT_SF"/>
    <property type="match status" value="1"/>
</dbReference>
<name>A0ABT2FMU4_9GAMM</name>
<dbReference type="EMBL" id="JAKOGG010000011">
    <property type="protein sequence ID" value="MCS4557645.1"/>
    <property type="molecule type" value="Genomic_DNA"/>
</dbReference>
<accession>A0ABT2FMU4</accession>
<reference evidence="6" key="2">
    <citation type="submission" date="2023-07" db="EMBL/GenBank/DDBJ databases">
        <title>Shewanella mangrovi sp. nov., an acetaldehyde- degrading bacterium isolated from mangrove sediment.</title>
        <authorList>
            <person name="Liu Y."/>
        </authorList>
    </citation>
    <scope>NUCLEOTIDE SEQUENCE [LARGE SCALE GENOMIC DNA]</scope>
    <source>
        <strain evidence="6">C32</strain>
    </source>
</reference>
<dbReference type="PANTHER" id="PTHR43792">
    <property type="entry name" value="GNAT FAMILY, PUTATIVE (AFU_ORTHOLOGUE AFUA_3G00765)-RELATED-RELATED"/>
    <property type="match status" value="1"/>
</dbReference>
<comment type="caution">
    <text evidence="5">The sequence shown here is derived from an EMBL/GenBank/DDBJ whole genome shotgun (WGS) entry which is preliminary data.</text>
</comment>
<dbReference type="PANTHER" id="PTHR43792:SF8">
    <property type="entry name" value="[RIBOSOMAL PROTEIN US5]-ALANINE N-ACETYLTRANSFERASE"/>
    <property type="match status" value="1"/>
</dbReference>
<dbReference type="Pfam" id="PF13302">
    <property type="entry name" value="Acetyltransf_3"/>
    <property type="match status" value="1"/>
</dbReference>
<comment type="similarity">
    <text evidence="3">Belongs to the acetyltransferase family. RimJ subfamily.</text>
</comment>